<dbReference type="OrthoDB" id="86287at2157"/>
<dbReference type="EMBL" id="SHMR01000001">
    <property type="protein sequence ID" value="RZH68362.1"/>
    <property type="molecule type" value="Genomic_DNA"/>
</dbReference>
<accession>A0A482XYR4</accession>
<reference evidence="2 3" key="1">
    <citation type="submission" date="2019-02" db="EMBL/GenBank/DDBJ databases">
        <title>Genome analysis provides insights into bioremediation potentialities and Haloocin production by Natrinema altunense strain 4.1R isolated from Chott Douz in Tunisian desert.</title>
        <authorList>
            <person name="Najjari A."/>
            <person name="Youssef N."/>
            <person name="Ben Dhia O."/>
            <person name="Ferjani R."/>
            <person name="El Hidri D."/>
            <person name="Ouzari H.I."/>
            <person name="Cherif A."/>
        </authorList>
    </citation>
    <scope>NUCLEOTIDE SEQUENCE [LARGE SCALE GENOMIC DNA]</scope>
    <source>
        <strain evidence="2 3">4.1R</strain>
    </source>
</reference>
<feature type="transmembrane region" description="Helical" evidence="1">
    <location>
        <begin position="171"/>
        <end position="196"/>
    </location>
</feature>
<dbReference type="PANTHER" id="PTHR43471:SF1">
    <property type="entry name" value="ABC TRANSPORTER PERMEASE PROTEIN NOSY-RELATED"/>
    <property type="match status" value="1"/>
</dbReference>
<feature type="transmembrane region" description="Helical" evidence="1">
    <location>
        <begin position="133"/>
        <end position="159"/>
    </location>
</feature>
<keyword evidence="1" id="KW-1133">Transmembrane helix</keyword>
<gene>
    <name evidence="2" type="ORF">ELS17_02515</name>
</gene>
<evidence type="ECO:0000313" key="2">
    <source>
        <dbReference type="EMBL" id="RZH68362.1"/>
    </source>
</evidence>
<dbReference type="RefSeq" id="WP_130169405.1">
    <property type="nucleotide sequence ID" value="NZ_SHMR01000001.1"/>
</dbReference>
<keyword evidence="1" id="KW-0812">Transmembrane</keyword>
<proteinExistence type="predicted"/>
<dbReference type="Proteomes" id="UP000292704">
    <property type="component" value="Unassembled WGS sequence"/>
</dbReference>
<feature type="transmembrane region" description="Helical" evidence="1">
    <location>
        <begin position="252"/>
        <end position="272"/>
    </location>
</feature>
<dbReference type="GO" id="GO:0140359">
    <property type="term" value="F:ABC-type transporter activity"/>
    <property type="evidence" value="ECO:0007669"/>
    <property type="project" value="InterPro"/>
</dbReference>
<dbReference type="Pfam" id="PF12679">
    <property type="entry name" value="ABC2_membrane_2"/>
    <property type="match status" value="1"/>
</dbReference>
<feature type="transmembrane region" description="Helical" evidence="1">
    <location>
        <begin position="51"/>
        <end position="74"/>
    </location>
</feature>
<sequence>MSIRSVAKKDFLDVRRSKSVWIVSGLYALLVVSFFYLGQSGPTEPNVAYQLSYLTSIGQLFIPIIALMMVYLAIAGERESGSIRYLLSLPNTRRDIVLGKYLSRGAVGASVILAAFGVGAVTAILWYPSLDPTVFAGVAGLTVLLTLAYVSVAIGISAATGSRSRAMAGSIGFYFVSTLMMLVPSFSIVAALKYVLNGRLELGLSDHLFEFLRMLSPTIAFRKAFPLVVPSDVETFMANVDPSAPAYLAPEVALAILVAWLVVPAVFGLWQFNRADLG</sequence>
<dbReference type="GO" id="GO:0005886">
    <property type="term" value="C:plasma membrane"/>
    <property type="evidence" value="ECO:0007669"/>
    <property type="project" value="UniProtKB-SubCell"/>
</dbReference>
<dbReference type="AlphaFoldDB" id="A0A482XYR4"/>
<evidence type="ECO:0000313" key="3">
    <source>
        <dbReference type="Proteomes" id="UP000292704"/>
    </source>
</evidence>
<feature type="transmembrane region" description="Helical" evidence="1">
    <location>
        <begin position="20"/>
        <end position="39"/>
    </location>
</feature>
<keyword evidence="1" id="KW-0472">Membrane</keyword>
<name>A0A482XYR4_9EURY</name>
<dbReference type="STRING" id="222984.GCA_000731985_00501"/>
<dbReference type="PANTHER" id="PTHR43471">
    <property type="entry name" value="ABC TRANSPORTER PERMEASE"/>
    <property type="match status" value="1"/>
</dbReference>
<organism evidence="2 3">
    <name type="scientific">Natrinema altunense</name>
    <dbReference type="NCBI Taxonomy" id="222984"/>
    <lineage>
        <taxon>Archaea</taxon>
        <taxon>Methanobacteriati</taxon>
        <taxon>Methanobacteriota</taxon>
        <taxon>Stenosarchaea group</taxon>
        <taxon>Halobacteria</taxon>
        <taxon>Halobacteriales</taxon>
        <taxon>Natrialbaceae</taxon>
        <taxon>Natrinema</taxon>
    </lineage>
</organism>
<protein>
    <submittedName>
        <fullName evidence="2">ABC transporter permease</fullName>
    </submittedName>
</protein>
<feature type="transmembrane region" description="Helical" evidence="1">
    <location>
        <begin position="101"/>
        <end position="127"/>
    </location>
</feature>
<evidence type="ECO:0000256" key="1">
    <source>
        <dbReference type="SAM" id="Phobius"/>
    </source>
</evidence>
<comment type="caution">
    <text evidence="2">The sequence shown here is derived from an EMBL/GenBank/DDBJ whole genome shotgun (WGS) entry which is preliminary data.</text>
</comment>